<dbReference type="InterPro" id="IPR013126">
    <property type="entry name" value="Hsp_70_fam"/>
</dbReference>
<organism evidence="7 8">
    <name type="scientific">Microcystis aeruginosa PCC 9809</name>
    <dbReference type="NCBI Taxonomy" id="1160285"/>
    <lineage>
        <taxon>Bacteria</taxon>
        <taxon>Bacillati</taxon>
        <taxon>Cyanobacteriota</taxon>
        <taxon>Cyanophyceae</taxon>
        <taxon>Oscillatoriophycideae</taxon>
        <taxon>Chroococcales</taxon>
        <taxon>Microcystaceae</taxon>
        <taxon>Microcystis</taxon>
    </lineage>
</organism>
<keyword evidence="3" id="KW-0547">Nucleotide-binding</keyword>
<dbReference type="SUPFAM" id="SSF53067">
    <property type="entry name" value="Actin-like ATPase domain"/>
    <property type="match status" value="4"/>
</dbReference>
<gene>
    <name evidence="7" type="ORF">MICAH_4730005</name>
</gene>
<dbReference type="FunFam" id="3.90.640.10:FF:000003">
    <property type="entry name" value="Molecular chaperone DnaK"/>
    <property type="match status" value="1"/>
</dbReference>
<dbReference type="AlphaFoldDB" id="I4I0Y4"/>
<evidence type="ECO:0000313" key="8">
    <source>
        <dbReference type="Proteomes" id="UP000004775"/>
    </source>
</evidence>
<evidence type="ECO:0000256" key="4">
    <source>
        <dbReference type="ARBA" id="ARBA00022840"/>
    </source>
</evidence>
<sequence length="870" mass="96483">MYLGIDFGTCYSSAALLLEGVPTPIPAPLTPGYALPSSVFITEQGEILVGQAAENKRQKNPQRYRREFKRDLGSPDPYTFGNTFMLPEELVTEVLKKLKGEAEKVSQARGEKSLTDVLITVPATYSSYKRNLMQEAAKKAGFRKIELLEEPVAAAIYYSRHAQINDGDIILVYDLGGGTFDATLMQRQEDKYQFLGMPKGLANCGGKDCDCLIYQHLKSNCSENLSQQLESKDAWRVKAMVGDYCRDLKHQLSEQLKASVYIPLGGGDLESFELTRDIFNKMISPLIEETLDCCDQLVRSAGLNWEKINQVLLVGGSSRIPYVKDAIKQKFRVMPLLVDTPELAVCLGAAMYKQNSLPITAYAIGIDLGTTNSVVSLFRRGKVETLTVEGRSTMPSVVSFRPDQTVLVGQAAKARLLIDPENTISSVKRFMGNHHQTYRLGGKSFTPIEISSLLLKHLVENVKKTLKIEVHDAVITVPAYFTESQREDTKKAGEQAGLNVLRLENEPTAAAIAYGLDREKKQRLMVYDLGGGTFDVSILEVQNNRFTVKAVGGDTHLGGDDFDESIVSWASQKFQNQTGIDLMNDQSFTGKIARQRLKEAAENAKIELSQANTAALVLPDCCGYPLELELSLSEYNQLIAPFLQRTVDCMRSVLGDAQLTPEDIDRVILVGGSTKNRAVREIVAREIKEPYVSERVDEVVSHGAAIVAANLLLPDTVDIEITNVTGHSLGIDMRDPEKNELFFNPIIPRQTTYPCRRGRLGYTVYPRQELVNMRVFRGENYYPDKNTLLGEISLPISPPKSEEVPVGAIFELDADGIIHFTAVHLPLGQDSEAIIQYAREHEGMLDLIRVDQLINCGKAQTEQVKIKSGL</sequence>
<dbReference type="Proteomes" id="UP000004775">
    <property type="component" value="Unassembled WGS sequence"/>
</dbReference>
<evidence type="ECO:0000313" key="7">
    <source>
        <dbReference type="EMBL" id="CCI27958.1"/>
    </source>
</evidence>
<dbReference type="PRINTS" id="PR00301">
    <property type="entry name" value="HEATSHOCK70"/>
</dbReference>
<evidence type="ECO:0000256" key="3">
    <source>
        <dbReference type="ARBA" id="ARBA00022741"/>
    </source>
</evidence>
<dbReference type="PROSITE" id="PS00329">
    <property type="entry name" value="HSP70_2"/>
    <property type="match status" value="2"/>
</dbReference>
<evidence type="ECO:0000256" key="6">
    <source>
        <dbReference type="ARBA" id="ARBA00023186"/>
    </source>
</evidence>
<dbReference type="InterPro" id="IPR043129">
    <property type="entry name" value="ATPase_NBD"/>
</dbReference>
<dbReference type="GO" id="GO:0005524">
    <property type="term" value="F:ATP binding"/>
    <property type="evidence" value="ECO:0007669"/>
    <property type="project" value="UniProtKB-KW"/>
</dbReference>
<comment type="similarity">
    <text evidence="1">Belongs to the heat shock protein 70 family.</text>
</comment>
<keyword evidence="2" id="KW-0597">Phosphoprotein</keyword>
<dbReference type="Gene3D" id="3.90.640.10">
    <property type="entry name" value="Actin, Chain A, domain 4"/>
    <property type="match status" value="2"/>
</dbReference>
<dbReference type="PROSITE" id="PS01036">
    <property type="entry name" value="HSP70_3"/>
    <property type="match status" value="1"/>
</dbReference>
<dbReference type="Pfam" id="PF00012">
    <property type="entry name" value="HSP70"/>
    <property type="match status" value="2"/>
</dbReference>
<dbReference type="RefSeq" id="WP_002798586.1">
    <property type="nucleotide sequence ID" value="NZ_HE973776.1"/>
</dbReference>
<evidence type="ECO:0000256" key="5">
    <source>
        <dbReference type="ARBA" id="ARBA00023016"/>
    </source>
</evidence>
<dbReference type="FunFam" id="3.30.420.40:FF:000071">
    <property type="entry name" value="Molecular chaperone DnaK"/>
    <property type="match status" value="1"/>
</dbReference>
<proteinExistence type="inferred from homology"/>
<dbReference type="Gene3D" id="3.30.420.40">
    <property type="match status" value="4"/>
</dbReference>
<dbReference type="FunFam" id="3.30.420.40:FF:000028">
    <property type="entry name" value="heat shock 70 kDa protein-like"/>
    <property type="match status" value="1"/>
</dbReference>
<evidence type="ECO:0000256" key="1">
    <source>
        <dbReference type="ARBA" id="ARBA00007381"/>
    </source>
</evidence>
<keyword evidence="6" id="KW-0143">Chaperone</keyword>
<evidence type="ECO:0000256" key="2">
    <source>
        <dbReference type="ARBA" id="ARBA00022553"/>
    </source>
</evidence>
<dbReference type="CDD" id="cd24029">
    <property type="entry name" value="ASKHA_NBD_HSP70_DnaK_HscA_HscC"/>
    <property type="match status" value="1"/>
</dbReference>
<keyword evidence="5" id="KW-0346">Stress response</keyword>
<dbReference type="InterPro" id="IPR029047">
    <property type="entry name" value="HSP70_peptide-bd_sf"/>
</dbReference>
<name>I4I0Y4_MICAE</name>
<dbReference type="EMBL" id="CAIO01000416">
    <property type="protein sequence ID" value="CCI27958.1"/>
    <property type="molecule type" value="Genomic_DNA"/>
</dbReference>
<dbReference type="PROSITE" id="PS00297">
    <property type="entry name" value="HSP70_1"/>
    <property type="match status" value="1"/>
</dbReference>
<dbReference type="InterPro" id="IPR018181">
    <property type="entry name" value="Heat_shock_70_CS"/>
</dbReference>
<dbReference type="PANTHER" id="PTHR19375">
    <property type="entry name" value="HEAT SHOCK PROTEIN 70KDA"/>
    <property type="match status" value="1"/>
</dbReference>
<accession>I4I0Y4</accession>
<dbReference type="SUPFAM" id="SSF100920">
    <property type="entry name" value="Heat shock protein 70kD (HSP70), peptide-binding domain"/>
    <property type="match status" value="1"/>
</dbReference>
<dbReference type="GO" id="GO:0140662">
    <property type="term" value="F:ATP-dependent protein folding chaperone"/>
    <property type="evidence" value="ECO:0007669"/>
    <property type="project" value="InterPro"/>
</dbReference>
<comment type="caution">
    <text evidence="7">The sequence shown here is derived from an EMBL/GenBank/DDBJ whole genome shotgun (WGS) entry which is preliminary data.</text>
</comment>
<keyword evidence="4" id="KW-0067">ATP-binding</keyword>
<dbReference type="Gene3D" id="2.60.34.10">
    <property type="entry name" value="Substrate Binding Domain Of DNAk, Chain A, domain 1"/>
    <property type="match status" value="1"/>
</dbReference>
<protein>
    <submittedName>
        <fullName evidence="7">Putative Chaperone protein</fullName>
    </submittedName>
</protein>
<reference evidence="7 8" key="1">
    <citation type="submission" date="2012-04" db="EMBL/GenBank/DDBJ databases">
        <authorList>
            <person name="Genoscope - CEA"/>
        </authorList>
    </citation>
    <scope>NUCLEOTIDE SEQUENCE [LARGE SCALE GENOMIC DNA]</scope>
    <source>
        <strain evidence="7 8">9809</strain>
    </source>
</reference>
<dbReference type="HOGENOM" id="CLU_329779_0_0_3"/>